<evidence type="ECO:0000259" key="7">
    <source>
        <dbReference type="Pfam" id="PF14824"/>
    </source>
</evidence>
<comment type="catalytic activity">
    <reaction evidence="6">
        <text>precorrin-2 + NAD(+) = sirohydrochlorin + NADH + 2 H(+)</text>
        <dbReference type="Rhea" id="RHEA:15613"/>
        <dbReference type="ChEBI" id="CHEBI:15378"/>
        <dbReference type="ChEBI" id="CHEBI:57540"/>
        <dbReference type="ChEBI" id="CHEBI:57945"/>
        <dbReference type="ChEBI" id="CHEBI:58351"/>
        <dbReference type="ChEBI" id="CHEBI:58827"/>
        <dbReference type="EC" id="1.3.1.76"/>
    </reaction>
</comment>
<dbReference type="InterPro" id="IPR042518">
    <property type="entry name" value="SirC_C"/>
</dbReference>
<evidence type="ECO:0000313" key="9">
    <source>
        <dbReference type="Proteomes" id="UP000654345"/>
    </source>
</evidence>
<evidence type="ECO:0000256" key="2">
    <source>
        <dbReference type="ARBA" id="ARBA00012400"/>
    </source>
</evidence>
<dbReference type="EC" id="1.3.1.76" evidence="2"/>
<evidence type="ECO:0000256" key="4">
    <source>
        <dbReference type="ARBA" id="ARBA00023027"/>
    </source>
</evidence>
<dbReference type="InterPro" id="IPR036291">
    <property type="entry name" value="NAD(P)-bd_dom_sf"/>
</dbReference>
<protein>
    <recommendedName>
        <fullName evidence="2">precorrin-2 dehydrogenase</fullName>
        <ecNumber evidence="2">1.3.1.76</ecNumber>
    </recommendedName>
</protein>
<name>A0ABQ3UNL5_9CHLR</name>
<comment type="caution">
    <text evidence="8">The sequence shown here is derived from an EMBL/GenBank/DDBJ whole genome shotgun (WGS) entry which is preliminary data.</text>
</comment>
<keyword evidence="9" id="KW-1185">Reference proteome</keyword>
<dbReference type="PANTHER" id="PTHR35330:SF1">
    <property type="entry name" value="SIROHEME BIOSYNTHESIS PROTEIN MET8"/>
    <property type="match status" value="1"/>
</dbReference>
<dbReference type="Pfam" id="PF13241">
    <property type="entry name" value="NAD_binding_7"/>
    <property type="match status" value="1"/>
</dbReference>
<dbReference type="Proteomes" id="UP000654345">
    <property type="component" value="Unassembled WGS sequence"/>
</dbReference>
<comment type="pathway">
    <text evidence="1">Porphyrin-containing compound metabolism; siroheme biosynthesis; sirohydrochlorin from precorrin-2: step 1/1.</text>
</comment>
<dbReference type="SUPFAM" id="SSF51735">
    <property type="entry name" value="NAD(P)-binding Rossmann-fold domains"/>
    <property type="match status" value="1"/>
</dbReference>
<dbReference type="InterPro" id="IPR028281">
    <property type="entry name" value="Sirohaem_synthase_central"/>
</dbReference>
<dbReference type="EMBL" id="BNJG01000001">
    <property type="protein sequence ID" value="GHO54271.1"/>
    <property type="molecule type" value="Genomic_DNA"/>
</dbReference>
<dbReference type="InterPro" id="IPR028161">
    <property type="entry name" value="Met8-like"/>
</dbReference>
<dbReference type="SUPFAM" id="SSF75615">
    <property type="entry name" value="Siroheme synthase middle domains-like"/>
    <property type="match status" value="1"/>
</dbReference>
<dbReference type="NCBIfam" id="TIGR01470">
    <property type="entry name" value="cysG_Nterm"/>
    <property type="match status" value="1"/>
</dbReference>
<evidence type="ECO:0000256" key="6">
    <source>
        <dbReference type="ARBA" id="ARBA00047561"/>
    </source>
</evidence>
<proteinExistence type="predicted"/>
<dbReference type="InterPro" id="IPR006367">
    <property type="entry name" value="Sirohaem_synthase_N"/>
</dbReference>
<sequence length="243" mass="26606">MPGYYPIMLNVRQRPVLVIGGDRIAMEKATSLLACGAQVTILSANICPEMQALAQHYPTQVTFQARDFQAGDLAGFFVVVAATNDQDLIEALWQEATAHGQLLNIVDVPARCNFILPSILRRGQLTISVSTEGASPSLSKRIRQHLEKLFPSAYELYLQLATVARALLRAQGVSYDQRDDFFGAFYGSPILQHLEKGEQSEALSNTVALLQPYGITTTIETLFQALQEGGNEAWSNQTSVTSS</sequence>
<evidence type="ECO:0000313" key="8">
    <source>
        <dbReference type="EMBL" id="GHO54271.1"/>
    </source>
</evidence>
<keyword evidence="3" id="KW-0560">Oxidoreductase</keyword>
<evidence type="ECO:0000256" key="1">
    <source>
        <dbReference type="ARBA" id="ARBA00005010"/>
    </source>
</evidence>
<evidence type="ECO:0000256" key="5">
    <source>
        <dbReference type="ARBA" id="ARBA00023244"/>
    </source>
</evidence>
<feature type="domain" description="Siroheme synthase central" evidence="7">
    <location>
        <begin position="122"/>
        <end position="148"/>
    </location>
</feature>
<dbReference type="Gene3D" id="3.40.50.720">
    <property type="entry name" value="NAD(P)-binding Rossmann-like Domain"/>
    <property type="match status" value="1"/>
</dbReference>
<dbReference type="RefSeq" id="WP_201371005.1">
    <property type="nucleotide sequence ID" value="NZ_BNJG01000001.1"/>
</dbReference>
<organism evidence="8 9">
    <name type="scientific">Ktedonobacter robiniae</name>
    <dbReference type="NCBI Taxonomy" id="2778365"/>
    <lineage>
        <taxon>Bacteria</taxon>
        <taxon>Bacillati</taxon>
        <taxon>Chloroflexota</taxon>
        <taxon>Ktedonobacteria</taxon>
        <taxon>Ktedonobacterales</taxon>
        <taxon>Ktedonobacteraceae</taxon>
        <taxon>Ktedonobacter</taxon>
    </lineage>
</organism>
<dbReference type="Gene3D" id="1.10.8.610">
    <property type="entry name" value="SirC, precorrin-2 dehydrogenase, C-terminal helical domain-like"/>
    <property type="match status" value="1"/>
</dbReference>
<reference evidence="8 9" key="1">
    <citation type="journal article" date="2021" name="Int. J. Syst. Evol. Microbiol.">
        <title>Reticulibacter mediterranei gen. nov., sp. nov., within the new family Reticulibacteraceae fam. nov., and Ktedonospora formicarum gen. nov., sp. nov., Ktedonobacter robiniae sp. nov., Dictyobacter formicarum sp. nov. and Dictyobacter arantiisoli sp. nov., belonging to the class Ktedonobacteria.</title>
        <authorList>
            <person name="Yabe S."/>
            <person name="Zheng Y."/>
            <person name="Wang C.M."/>
            <person name="Sakai Y."/>
            <person name="Abe K."/>
            <person name="Yokota A."/>
            <person name="Donadio S."/>
            <person name="Cavaletti L."/>
            <person name="Monciardini P."/>
        </authorList>
    </citation>
    <scope>NUCLEOTIDE SEQUENCE [LARGE SCALE GENOMIC DNA]</scope>
    <source>
        <strain evidence="8 9">SOSP1-30</strain>
    </source>
</reference>
<evidence type="ECO:0000256" key="3">
    <source>
        <dbReference type="ARBA" id="ARBA00023002"/>
    </source>
</evidence>
<keyword evidence="4" id="KW-0520">NAD</keyword>
<accession>A0ABQ3UNL5</accession>
<gene>
    <name evidence="8" type="ORF">KSB_27460</name>
</gene>
<dbReference type="PANTHER" id="PTHR35330">
    <property type="entry name" value="SIROHEME BIOSYNTHESIS PROTEIN MET8"/>
    <property type="match status" value="1"/>
</dbReference>
<dbReference type="Pfam" id="PF14824">
    <property type="entry name" value="Sirohm_synth_M"/>
    <property type="match status" value="1"/>
</dbReference>
<keyword evidence="5" id="KW-0627">Porphyrin biosynthesis</keyword>